<dbReference type="Proteomes" id="UP000031675">
    <property type="component" value="Unassembled WGS sequence"/>
</dbReference>
<dbReference type="InterPro" id="IPR051448">
    <property type="entry name" value="CdaR-like_regulators"/>
</dbReference>
<dbReference type="STRING" id="183763.LP52_14240"/>
<evidence type="ECO:0000256" key="1">
    <source>
        <dbReference type="ARBA" id="ARBA00006754"/>
    </source>
</evidence>
<protein>
    <submittedName>
        <fullName evidence="5">CdaR family transcriptional regulator</fullName>
    </submittedName>
</protein>
<organism evidence="5 6">
    <name type="scientific">Streptomonospora alba</name>
    <dbReference type="NCBI Taxonomy" id="183763"/>
    <lineage>
        <taxon>Bacteria</taxon>
        <taxon>Bacillati</taxon>
        <taxon>Actinomycetota</taxon>
        <taxon>Actinomycetes</taxon>
        <taxon>Streptosporangiales</taxon>
        <taxon>Nocardiopsidaceae</taxon>
        <taxon>Streptomonospora</taxon>
    </lineage>
</organism>
<dbReference type="Pfam" id="PF17853">
    <property type="entry name" value="GGDEF_2"/>
    <property type="match status" value="1"/>
</dbReference>
<proteinExistence type="inferred from homology"/>
<evidence type="ECO:0000313" key="5">
    <source>
        <dbReference type="EMBL" id="KIH98306.1"/>
    </source>
</evidence>
<comment type="similarity">
    <text evidence="1">Belongs to the CdaR family.</text>
</comment>
<evidence type="ECO:0000259" key="4">
    <source>
        <dbReference type="Pfam" id="PF17853"/>
    </source>
</evidence>
<sequence length="551" mass="58634">MHSASTLARGLSVADALSLSSLAGTEVLAGATGLDRVIQRLNVMEVPDILPWVKPHELLLTTGYPLQSAGDLAGLVRDLDERGLAAVAIKLGRYVDTLPDEVLRTADSLGLPLLRLSGAVAFDDVLNQLLTDIINRQAATLARAEEVHRVLVDVILAGGGLAAIAEKLPELLDGSVMVTTPDGRVLARSGMDEEVLADPRFFDPSGGRFQVEHFKHGARALDDEDPRVVQVPVLAGSLDHGRVVLITRGRSAEAADVHLLERAAATAALVITRDLAVSAVEGKYQGDFLRDLLAGNAGGDEHVIRHCASLGWDIDRPLVAVVAELDGEAGAPVPAAGELRPAHERFAGAWSMVVRERDPGAVVVGYSQEVVVLLGADGGGGGVGPRVRSVIAQVAGDGGGGRRPFTTGISRVAAAPGELPRAYEQARQAARVGRRMNGPGSVAEFDDLGVYRLLSQIPDTAELRSFIAETLGELAETGSPEKDDLRTTLETLLDNNLNVAETARLLHFHYNTLRYRIGKLERMLGPFSTDPHLRLNLLVALRAVRMHDLRG</sequence>
<comment type="caution">
    <text evidence="5">The sequence shown here is derived from an EMBL/GenBank/DDBJ whole genome shotgun (WGS) entry which is preliminary data.</text>
</comment>
<dbReference type="EMBL" id="JROO01000027">
    <property type="protein sequence ID" value="KIH98306.1"/>
    <property type="molecule type" value="Genomic_DNA"/>
</dbReference>
<dbReference type="InterPro" id="IPR041522">
    <property type="entry name" value="CdaR_GGDEF"/>
</dbReference>
<keyword evidence="6" id="KW-1185">Reference proteome</keyword>
<dbReference type="AlphaFoldDB" id="A0A0C2J9Z3"/>
<dbReference type="InterPro" id="IPR042070">
    <property type="entry name" value="PucR_C-HTH_sf"/>
</dbReference>
<dbReference type="InterPro" id="IPR012914">
    <property type="entry name" value="PucR_dom"/>
</dbReference>
<evidence type="ECO:0000313" key="6">
    <source>
        <dbReference type="Proteomes" id="UP000031675"/>
    </source>
</evidence>
<dbReference type="InterPro" id="IPR025736">
    <property type="entry name" value="PucR_C-HTH_dom"/>
</dbReference>
<dbReference type="Gene3D" id="1.10.10.2840">
    <property type="entry name" value="PucR C-terminal helix-turn-helix domain"/>
    <property type="match status" value="1"/>
</dbReference>
<dbReference type="PANTHER" id="PTHR33744:SF1">
    <property type="entry name" value="DNA-BINDING TRANSCRIPTIONAL ACTIVATOR ADER"/>
    <property type="match status" value="1"/>
</dbReference>
<dbReference type="Pfam" id="PF13556">
    <property type="entry name" value="HTH_30"/>
    <property type="match status" value="1"/>
</dbReference>
<reference evidence="6" key="1">
    <citation type="journal article" date="2015" name="Chem. Biol.">
        <title>Structure, bioactivity, and resistance mechanism of streptomonomicin, an unusual lasso Peptide from an understudied halophilic actinomycete.</title>
        <authorList>
            <person name="Metelev M."/>
            <person name="Tietz J.I."/>
            <person name="Melby J.O."/>
            <person name="Blair P.M."/>
            <person name="Zhu L."/>
            <person name="Livnat I."/>
            <person name="Severinov K."/>
            <person name="Mitchell D.A."/>
        </authorList>
    </citation>
    <scope>NUCLEOTIDE SEQUENCE [LARGE SCALE GENOMIC DNA]</scope>
    <source>
        <strain evidence="6">YIM 90003</strain>
    </source>
</reference>
<feature type="domain" description="CdaR GGDEF-like" evidence="4">
    <location>
        <begin position="299"/>
        <end position="432"/>
    </location>
</feature>
<dbReference type="Pfam" id="PF07905">
    <property type="entry name" value="PucR"/>
    <property type="match status" value="1"/>
</dbReference>
<dbReference type="PANTHER" id="PTHR33744">
    <property type="entry name" value="CARBOHYDRATE DIACID REGULATOR"/>
    <property type="match status" value="1"/>
</dbReference>
<evidence type="ECO:0000259" key="2">
    <source>
        <dbReference type="Pfam" id="PF07905"/>
    </source>
</evidence>
<evidence type="ECO:0000259" key="3">
    <source>
        <dbReference type="Pfam" id="PF13556"/>
    </source>
</evidence>
<feature type="domain" description="PucR C-terminal helix-turn-helix" evidence="3">
    <location>
        <begin position="485"/>
        <end position="543"/>
    </location>
</feature>
<feature type="domain" description="Purine catabolism PurC-like" evidence="2">
    <location>
        <begin position="15"/>
        <end position="133"/>
    </location>
</feature>
<gene>
    <name evidence="5" type="ORF">LP52_14240</name>
</gene>
<name>A0A0C2J9Z3_9ACTN</name>
<accession>A0A0C2J9Z3</accession>